<keyword evidence="4 7" id="KW-0812">Transmembrane</keyword>
<keyword evidence="2 7" id="KW-0813">Transport</keyword>
<dbReference type="InterPro" id="IPR010917">
    <property type="entry name" value="TonB_rcpt_CS"/>
</dbReference>
<keyword evidence="3 7" id="KW-1134">Transmembrane beta strand</keyword>
<evidence type="ECO:0000256" key="5">
    <source>
        <dbReference type="ARBA" id="ARBA00023136"/>
    </source>
</evidence>
<dbReference type="Proteomes" id="UP001226434">
    <property type="component" value="Unassembled WGS sequence"/>
</dbReference>
<name>A0ABT6RG03_9BACT</name>
<comment type="caution">
    <text evidence="8">The sequence shown here is derived from an EMBL/GenBank/DDBJ whole genome shotgun (WGS) entry which is preliminary data.</text>
</comment>
<evidence type="ECO:0000256" key="6">
    <source>
        <dbReference type="ARBA" id="ARBA00023237"/>
    </source>
</evidence>
<dbReference type="PROSITE" id="PS52016">
    <property type="entry name" value="TONB_DEPENDENT_REC_3"/>
    <property type="match status" value="1"/>
</dbReference>
<comment type="similarity">
    <text evidence="7">Belongs to the TonB-dependent receptor family.</text>
</comment>
<dbReference type="InterPro" id="IPR039426">
    <property type="entry name" value="TonB-dep_rcpt-like"/>
</dbReference>
<keyword evidence="9" id="KW-1185">Reference proteome</keyword>
<evidence type="ECO:0000313" key="9">
    <source>
        <dbReference type="Proteomes" id="UP001226434"/>
    </source>
</evidence>
<organism evidence="8 9">
    <name type="scientific">Pinibacter soli</name>
    <dbReference type="NCBI Taxonomy" id="3044211"/>
    <lineage>
        <taxon>Bacteria</taxon>
        <taxon>Pseudomonadati</taxon>
        <taxon>Bacteroidota</taxon>
        <taxon>Chitinophagia</taxon>
        <taxon>Chitinophagales</taxon>
        <taxon>Chitinophagaceae</taxon>
        <taxon>Pinibacter</taxon>
    </lineage>
</organism>
<accession>A0ABT6RG03</accession>
<dbReference type="Gene3D" id="2.40.170.20">
    <property type="entry name" value="TonB-dependent receptor, beta-barrel domain"/>
    <property type="match status" value="1"/>
</dbReference>
<dbReference type="SUPFAM" id="SSF56935">
    <property type="entry name" value="Porins"/>
    <property type="match status" value="1"/>
</dbReference>
<evidence type="ECO:0000313" key="8">
    <source>
        <dbReference type="EMBL" id="MDI3321351.1"/>
    </source>
</evidence>
<sequence>MFTLPSYTVLNASLFYNADKFTITAKLDNITNKEYYKGWSTIEPQMPRRFAVGMSFRF</sequence>
<evidence type="ECO:0000256" key="2">
    <source>
        <dbReference type="ARBA" id="ARBA00022448"/>
    </source>
</evidence>
<gene>
    <name evidence="8" type="ORF">QJ048_16265</name>
</gene>
<keyword evidence="6 7" id="KW-0998">Cell outer membrane</keyword>
<dbReference type="InterPro" id="IPR036942">
    <property type="entry name" value="Beta-barrel_TonB_sf"/>
</dbReference>
<evidence type="ECO:0000256" key="4">
    <source>
        <dbReference type="ARBA" id="ARBA00022692"/>
    </source>
</evidence>
<keyword evidence="5 7" id="KW-0472">Membrane</keyword>
<dbReference type="EMBL" id="JASBRG010000007">
    <property type="protein sequence ID" value="MDI3321351.1"/>
    <property type="molecule type" value="Genomic_DNA"/>
</dbReference>
<evidence type="ECO:0000256" key="3">
    <source>
        <dbReference type="ARBA" id="ARBA00022452"/>
    </source>
</evidence>
<dbReference type="PROSITE" id="PS01156">
    <property type="entry name" value="TONB_DEPENDENT_REC_2"/>
    <property type="match status" value="1"/>
</dbReference>
<reference evidence="8 9" key="1">
    <citation type="submission" date="2023-05" db="EMBL/GenBank/DDBJ databases">
        <title>Genome sequence of Pinibacter sp. MAH-24.</title>
        <authorList>
            <person name="Huq M.A."/>
        </authorList>
    </citation>
    <scope>NUCLEOTIDE SEQUENCE [LARGE SCALE GENOMIC DNA]</scope>
    <source>
        <strain evidence="8 9">MAH-24</strain>
    </source>
</reference>
<evidence type="ECO:0000256" key="7">
    <source>
        <dbReference type="PROSITE-ProRule" id="PRU01360"/>
    </source>
</evidence>
<keyword evidence="8" id="KW-0675">Receptor</keyword>
<comment type="subcellular location">
    <subcellularLocation>
        <location evidence="1 7">Cell outer membrane</location>
        <topology evidence="1 7">Multi-pass membrane protein</topology>
    </subcellularLocation>
</comment>
<protein>
    <submittedName>
        <fullName evidence="8">TonB-dependent receptor</fullName>
    </submittedName>
</protein>
<evidence type="ECO:0000256" key="1">
    <source>
        <dbReference type="ARBA" id="ARBA00004571"/>
    </source>
</evidence>
<proteinExistence type="inferred from homology"/>